<organism evidence="3 4">
    <name type="scientific">Hypsizygus marmoreus</name>
    <name type="common">White beech mushroom</name>
    <name type="synonym">Agaricus marmoreus</name>
    <dbReference type="NCBI Taxonomy" id="39966"/>
    <lineage>
        <taxon>Eukaryota</taxon>
        <taxon>Fungi</taxon>
        <taxon>Dikarya</taxon>
        <taxon>Basidiomycota</taxon>
        <taxon>Agaricomycotina</taxon>
        <taxon>Agaricomycetes</taxon>
        <taxon>Agaricomycetidae</taxon>
        <taxon>Agaricales</taxon>
        <taxon>Tricholomatineae</taxon>
        <taxon>Lyophyllaceae</taxon>
        <taxon>Hypsizygus</taxon>
    </lineage>
</organism>
<dbReference type="OrthoDB" id="3067611at2759"/>
<feature type="region of interest" description="Disordered" evidence="2">
    <location>
        <begin position="150"/>
        <end position="298"/>
    </location>
</feature>
<reference evidence="3" key="1">
    <citation type="submission" date="2018-04" db="EMBL/GenBank/DDBJ databases">
        <title>Whole genome sequencing of Hypsizygus marmoreus.</title>
        <authorList>
            <person name="Choi I.-G."/>
            <person name="Min B."/>
            <person name="Kim J.-G."/>
            <person name="Kim S."/>
            <person name="Oh Y.-L."/>
            <person name="Kong W.-S."/>
            <person name="Park H."/>
            <person name="Jeong J."/>
            <person name="Song E.-S."/>
        </authorList>
    </citation>
    <scope>NUCLEOTIDE SEQUENCE [LARGE SCALE GENOMIC DNA]</scope>
    <source>
        <strain evidence="3">51987-8</strain>
    </source>
</reference>
<protein>
    <submittedName>
        <fullName evidence="3">Uncharacterized protein</fullName>
    </submittedName>
</protein>
<feature type="compositionally biased region" description="Polar residues" evidence="2">
    <location>
        <begin position="244"/>
        <end position="265"/>
    </location>
</feature>
<dbReference type="InParanoid" id="A0A369JBH2"/>
<evidence type="ECO:0000256" key="2">
    <source>
        <dbReference type="SAM" id="MobiDB-lite"/>
    </source>
</evidence>
<sequence>MNTSIEASQPLYTILAVKSFLKEGAQETAIHYTQYRGRGSPPKSLGKAGDLFFDLSPGAYRLYARYYDGWREWEGIARNPDKHQAHLRFCHPHDNSRVLWFYRRSLEWRKMDRKDLSSTKHKLFTARIWNTDQEFVSAHTLIERYNIGGAGTERHGRKRTVETEGDSESEVYADEMDTDDEVSISRTYDLRGGSRAQKKMRVEGGSPRAQPDVSGTFASPRTSSAPQRMQRLRPIDSKLPDLRSTPQPSHGSAASPQPRSTSDLTFHSPVRRTYTTGRGGSINGGDERRSRKEEHEKIMSQYRSCQTALEHRHEVVTRENDHIKRKAEMVSERLQHAKREALRRAKEAEERERELVEMEAHVKKVKESMLKKDEELERHKRLIEDMEKEISDWNEI</sequence>
<evidence type="ECO:0000313" key="3">
    <source>
        <dbReference type="EMBL" id="RDB17063.1"/>
    </source>
</evidence>
<accession>A0A369JBH2</accession>
<keyword evidence="1" id="KW-0175">Coiled coil</keyword>
<evidence type="ECO:0000313" key="4">
    <source>
        <dbReference type="Proteomes" id="UP000076154"/>
    </source>
</evidence>
<feature type="compositionally biased region" description="Basic and acidic residues" evidence="2">
    <location>
        <begin position="285"/>
        <end position="298"/>
    </location>
</feature>
<dbReference type="Proteomes" id="UP000076154">
    <property type="component" value="Unassembled WGS sequence"/>
</dbReference>
<feature type="compositionally biased region" description="Polar residues" evidence="2">
    <location>
        <begin position="216"/>
        <end position="227"/>
    </location>
</feature>
<feature type="coiled-coil region" evidence="1">
    <location>
        <begin position="320"/>
        <end position="396"/>
    </location>
</feature>
<feature type="compositionally biased region" description="Acidic residues" evidence="2">
    <location>
        <begin position="163"/>
        <end position="182"/>
    </location>
</feature>
<dbReference type="AlphaFoldDB" id="A0A369JBH2"/>
<proteinExistence type="predicted"/>
<name>A0A369JBH2_HYPMA</name>
<keyword evidence="4" id="KW-1185">Reference proteome</keyword>
<gene>
    <name evidence="3" type="ORF">Hypma_001945</name>
</gene>
<evidence type="ECO:0000256" key="1">
    <source>
        <dbReference type="SAM" id="Coils"/>
    </source>
</evidence>
<dbReference type="EMBL" id="LUEZ02000113">
    <property type="protein sequence ID" value="RDB17063.1"/>
    <property type="molecule type" value="Genomic_DNA"/>
</dbReference>
<comment type="caution">
    <text evidence="3">The sequence shown here is derived from an EMBL/GenBank/DDBJ whole genome shotgun (WGS) entry which is preliminary data.</text>
</comment>